<accession>A0A834WUM0</accession>
<organism evidence="2 3">
    <name type="scientific">Senna tora</name>
    <dbReference type="NCBI Taxonomy" id="362788"/>
    <lineage>
        <taxon>Eukaryota</taxon>
        <taxon>Viridiplantae</taxon>
        <taxon>Streptophyta</taxon>
        <taxon>Embryophyta</taxon>
        <taxon>Tracheophyta</taxon>
        <taxon>Spermatophyta</taxon>
        <taxon>Magnoliopsida</taxon>
        <taxon>eudicotyledons</taxon>
        <taxon>Gunneridae</taxon>
        <taxon>Pentapetalae</taxon>
        <taxon>rosids</taxon>
        <taxon>fabids</taxon>
        <taxon>Fabales</taxon>
        <taxon>Fabaceae</taxon>
        <taxon>Caesalpinioideae</taxon>
        <taxon>Cassia clade</taxon>
        <taxon>Senna</taxon>
    </lineage>
</organism>
<reference evidence="2" key="1">
    <citation type="submission" date="2020-09" db="EMBL/GenBank/DDBJ databases">
        <title>Genome-Enabled Discovery of Anthraquinone Biosynthesis in Senna tora.</title>
        <authorList>
            <person name="Kang S.-H."/>
            <person name="Pandey R.P."/>
            <person name="Lee C.-M."/>
            <person name="Sim J.-S."/>
            <person name="Jeong J.-T."/>
            <person name="Choi B.-S."/>
            <person name="Jung M."/>
            <person name="Ginzburg D."/>
            <person name="Zhao K."/>
            <person name="Won S.Y."/>
            <person name="Oh T.-J."/>
            <person name="Yu Y."/>
            <person name="Kim N.-H."/>
            <person name="Lee O.R."/>
            <person name="Lee T.-H."/>
            <person name="Bashyal P."/>
            <person name="Kim T.-S."/>
            <person name="Lee W.-H."/>
            <person name="Kawkins C."/>
            <person name="Kim C.-K."/>
            <person name="Kim J.S."/>
            <person name="Ahn B.O."/>
            <person name="Rhee S.Y."/>
            <person name="Sohng J.K."/>
        </authorList>
    </citation>
    <scope>NUCLEOTIDE SEQUENCE</scope>
    <source>
        <tissue evidence="2">Leaf</tissue>
    </source>
</reference>
<dbReference type="Proteomes" id="UP000634136">
    <property type="component" value="Unassembled WGS sequence"/>
</dbReference>
<evidence type="ECO:0000313" key="2">
    <source>
        <dbReference type="EMBL" id="KAF7832632.1"/>
    </source>
</evidence>
<dbReference type="EMBL" id="JAAIUW010000005">
    <property type="protein sequence ID" value="KAF7832632.1"/>
    <property type="molecule type" value="Genomic_DNA"/>
</dbReference>
<gene>
    <name evidence="2" type="ORF">G2W53_014965</name>
</gene>
<dbReference type="AlphaFoldDB" id="A0A834WUM0"/>
<evidence type="ECO:0000313" key="3">
    <source>
        <dbReference type="Proteomes" id="UP000634136"/>
    </source>
</evidence>
<comment type="caution">
    <text evidence="2">The sequence shown here is derived from an EMBL/GenBank/DDBJ whole genome shotgun (WGS) entry which is preliminary data.</text>
</comment>
<name>A0A834WUM0_9FABA</name>
<keyword evidence="3" id="KW-1185">Reference proteome</keyword>
<protein>
    <submittedName>
        <fullName evidence="2">Uncharacterized protein</fullName>
    </submittedName>
</protein>
<sequence>MVNMTLEEVEIEIVHQKDPVRARITITAKLNFKRSSVNLCLLLGVPTMKESDNANNRHGRTTTRSQQRRGGNDGAEGTTVRRERHTTKAEAGHYRF</sequence>
<evidence type="ECO:0000256" key="1">
    <source>
        <dbReference type="SAM" id="MobiDB-lite"/>
    </source>
</evidence>
<proteinExistence type="predicted"/>
<feature type="region of interest" description="Disordered" evidence="1">
    <location>
        <begin position="48"/>
        <end position="96"/>
    </location>
</feature>
<feature type="compositionally biased region" description="Basic and acidic residues" evidence="1">
    <location>
        <begin position="86"/>
        <end position="96"/>
    </location>
</feature>